<keyword evidence="3" id="KW-0067">ATP-binding</keyword>
<organism evidence="5 6">
    <name type="scientific">Cyclotella cryptica</name>
    <dbReference type="NCBI Taxonomy" id="29204"/>
    <lineage>
        <taxon>Eukaryota</taxon>
        <taxon>Sar</taxon>
        <taxon>Stramenopiles</taxon>
        <taxon>Ochrophyta</taxon>
        <taxon>Bacillariophyta</taxon>
        <taxon>Coscinodiscophyceae</taxon>
        <taxon>Thalassiosirophycidae</taxon>
        <taxon>Stephanodiscales</taxon>
        <taxon>Stephanodiscaceae</taxon>
        <taxon>Cyclotella</taxon>
    </lineage>
</organism>
<dbReference type="CDD" id="cd02036">
    <property type="entry name" value="MinD"/>
    <property type="match status" value="1"/>
</dbReference>
<dbReference type="Gene3D" id="3.40.50.300">
    <property type="entry name" value="P-loop containing nucleotide triphosphate hydrolases"/>
    <property type="match status" value="1"/>
</dbReference>
<evidence type="ECO:0000313" key="5">
    <source>
        <dbReference type="EMBL" id="KAL3783579.1"/>
    </source>
</evidence>
<evidence type="ECO:0000256" key="3">
    <source>
        <dbReference type="ARBA" id="ARBA00022840"/>
    </source>
</evidence>
<name>A0ABD3P5T8_9STRA</name>
<reference evidence="5 6" key="1">
    <citation type="journal article" date="2020" name="G3 (Bethesda)">
        <title>Improved Reference Genome for Cyclotella cryptica CCMP332, a Model for Cell Wall Morphogenesis, Salinity Adaptation, and Lipid Production in Diatoms (Bacillariophyta).</title>
        <authorList>
            <person name="Roberts W.R."/>
            <person name="Downey K.M."/>
            <person name="Ruck E.C."/>
            <person name="Traller J.C."/>
            <person name="Alverson A.J."/>
        </authorList>
    </citation>
    <scope>NUCLEOTIDE SEQUENCE [LARGE SCALE GENOMIC DNA]</scope>
    <source>
        <strain evidence="5 6">CCMP332</strain>
    </source>
</reference>
<dbReference type="PANTHER" id="PTHR43384">
    <property type="entry name" value="SEPTUM SITE-DETERMINING PROTEIN MIND HOMOLOG, CHLOROPLASTIC-RELATED"/>
    <property type="match status" value="1"/>
</dbReference>
<dbReference type="Proteomes" id="UP001516023">
    <property type="component" value="Unassembled WGS sequence"/>
</dbReference>
<dbReference type="AlphaFoldDB" id="A0ABD3P5T8"/>
<comment type="caution">
    <text evidence="5">The sequence shown here is derived from an EMBL/GenBank/DDBJ whole genome shotgun (WGS) entry which is preliminary data.</text>
</comment>
<evidence type="ECO:0000259" key="4">
    <source>
        <dbReference type="Pfam" id="PF01656"/>
    </source>
</evidence>
<gene>
    <name evidence="5" type="ORF">HJC23_002083</name>
</gene>
<dbReference type="InterPro" id="IPR002586">
    <property type="entry name" value="CobQ/CobB/MinD/ParA_Nub-bd_dom"/>
</dbReference>
<proteinExistence type="inferred from homology"/>
<dbReference type="InterPro" id="IPR010223">
    <property type="entry name" value="MinD"/>
</dbReference>
<dbReference type="PANTHER" id="PTHR43384:SF6">
    <property type="entry name" value="SEPTUM SITE-DETERMINING PROTEIN MIND HOMOLOG, CHLOROPLASTIC"/>
    <property type="match status" value="1"/>
</dbReference>
<keyword evidence="2" id="KW-0547">Nucleotide-binding</keyword>
<evidence type="ECO:0000313" key="6">
    <source>
        <dbReference type="Proteomes" id="UP001516023"/>
    </source>
</evidence>
<sequence>KMTPFAPTAFLRTLRTLRPSTLCHIAHHTTRPLFSSSSISSAAFLRDCPSSHTTQIRRLSTHTFVLSHPSSVDNTEGSDDNDKALARGRIVCITSGKGGVGKTTSAASFATGLALRGLKTCVVDFDIGLRNLDIHLGVERRVIFDIVHVLTSECTLSQALIPDKKTPNLSMLAASQTRDKDSLTIEGVERVLSELAQKFEYVVLDSPAGIESGARHAMYFCDDAIVVTNPELSSCRDADKMIGFVSSRSRRAEIGEPDCKPVSMTLLITRYDVERAEREESLAIEDMKDLLGLSVIGVIPESKDVLTCTNLGTPIISMGEEHPAAGAYMDMVVSFVLVRLPVTALVIHVTQLFSDGSLLMSFTTQHYYISQDRFLGQEKELRFVTPEPVSFFKRIFG</sequence>
<protein>
    <recommendedName>
        <fullName evidence="4">CobQ/CobB/MinD/ParA nucleotide binding domain-containing protein</fullName>
    </recommendedName>
</protein>
<dbReference type="FunFam" id="3.40.50.300:FF:000068">
    <property type="entry name" value="Site-determining protein"/>
    <property type="match status" value="1"/>
</dbReference>
<accession>A0ABD3P5T8</accession>
<dbReference type="SUPFAM" id="SSF52540">
    <property type="entry name" value="P-loop containing nucleoside triphosphate hydrolases"/>
    <property type="match status" value="1"/>
</dbReference>
<dbReference type="Pfam" id="PF01656">
    <property type="entry name" value="CbiA"/>
    <property type="match status" value="1"/>
</dbReference>
<feature type="domain" description="CobQ/CobB/MinD/ParA nucleotide binding" evidence="4">
    <location>
        <begin position="91"/>
        <end position="309"/>
    </location>
</feature>
<keyword evidence="6" id="KW-1185">Reference proteome</keyword>
<evidence type="ECO:0000256" key="2">
    <source>
        <dbReference type="ARBA" id="ARBA00022741"/>
    </source>
</evidence>
<evidence type="ECO:0000256" key="1">
    <source>
        <dbReference type="ARBA" id="ARBA00010257"/>
    </source>
</evidence>
<dbReference type="EMBL" id="JABMIG020000256">
    <property type="protein sequence ID" value="KAL3783579.1"/>
    <property type="molecule type" value="Genomic_DNA"/>
</dbReference>
<dbReference type="InterPro" id="IPR050625">
    <property type="entry name" value="ParA/MinD_ATPase"/>
</dbReference>
<feature type="non-terminal residue" evidence="5">
    <location>
        <position position="1"/>
    </location>
</feature>
<dbReference type="NCBIfam" id="TIGR01968">
    <property type="entry name" value="minD_bact"/>
    <property type="match status" value="1"/>
</dbReference>
<comment type="similarity">
    <text evidence="1">Belongs to the ParA family. MinD subfamily.</text>
</comment>
<dbReference type="InterPro" id="IPR027417">
    <property type="entry name" value="P-loop_NTPase"/>
</dbReference>
<dbReference type="GO" id="GO:0005524">
    <property type="term" value="F:ATP binding"/>
    <property type="evidence" value="ECO:0007669"/>
    <property type="project" value="UniProtKB-KW"/>
</dbReference>